<keyword evidence="6" id="KW-1185">Reference proteome</keyword>
<dbReference type="Pfam" id="PF04183">
    <property type="entry name" value="IucA_IucC"/>
    <property type="match status" value="1"/>
</dbReference>
<evidence type="ECO:0000259" key="3">
    <source>
        <dbReference type="Pfam" id="PF04183"/>
    </source>
</evidence>
<comment type="caution">
    <text evidence="5">The sequence shown here is derived from an EMBL/GenBank/DDBJ whole genome shotgun (WGS) entry which is preliminary data.</text>
</comment>
<feature type="domain" description="Aerobactin siderophore biosynthesis IucA/IucC-like C-terminal" evidence="4">
    <location>
        <begin position="369"/>
        <end position="517"/>
    </location>
</feature>
<protein>
    <submittedName>
        <fullName evidence="5">IucA/IucC family siderophore biosynthesis protein</fullName>
    </submittedName>
</protein>
<evidence type="ECO:0000259" key="4">
    <source>
        <dbReference type="Pfam" id="PF06276"/>
    </source>
</evidence>
<evidence type="ECO:0000313" key="6">
    <source>
        <dbReference type="Proteomes" id="UP000294744"/>
    </source>
</evidence>
<dbReference type="Pfam" id="PF06276">
    <property type="entry name" value="FhuF"/>
    <property type="match status" value="1"/>
</dbReference>
<dbReference type="RefSeq" id="WP_132624306.1">
    <property type="nucleotide sequence ID" value="NZ_SMKV01000019.1"/>
</dbReference>
<evidence type="ECO:0000256" key="1">
    <source>
        <dbReference type="ARBA" id="ARBA00004924"/>
    </source>
</evidence>
<dbReference type="Gene3D" id="6.10.250.3370">
    <property type="match status" value="1"/>
</dbReference>
<feature type="domain" description="Aerobactin siderophore biosynthesis IucA/IucC N-terminal" evidence="3">
    <location>
        <begin position="133"/>
        <end position="342"/>
    </location>
</feature>
<dbReference type="InterPro" id="IPR022770">
    <property type="entry name" value="IucA/IucC-like_C"/>
</dbReference>
<gene>
    <name evidence="5" type="ORF">E1161_16770</name>
</gene>
<dbReference type="PANTHER" id="PTHR34384">
    <property type="entry name" value="L-2,3-DIAMINOPROPANOATE--CITRATE LIGASE"/>
    <property type="match status" value="1"/>
</dbReference>
<comment type="similarity">
    <text evidence="2">Belongs to the IucA/IucC family.</text>
</comment>
<evidence type="ECO:0000313" key="5">
    <source>
        <dbReference type="EMBL" id="TDC91319.1"/>
    </source>
</evidence>
<dbReference type="InterPro" id="IPR007310">
    <property type="entry name" value="Aerobactin_biosyn_IucA/IucC_N"/>
</dbReference>
<dbReference type="AlphaFoldDB" id="A0A4R4UWT9"/>
<dbReference type="GO" id="GO:0019290">
    <property type="term" value="P:siderophore biosynthetic process"/>
    <property type="evidence" value="ECO:0007669"/>
    <property type="project" value="InterPro"/>
</dbReference>
<dbReference type="EMBL" id="SMKV01000019">
    <property type="protein sequence ID" value="TDC91319.1"/>
    <property type="molecule type" value="Genomic_DNA"/>
</dbReference>
<evidence type="ECO:0000256" key="2">
    <source>
        <dbReference type="ARBA" id="ARBA00007832"/>
    </source>
</evidence>
<comment type="pathway">
    <text evidence="1">Siderophore biosynthesis.</text>
</comment>
<dbReference type="Gene3D" id="1.10.510.40">
    <property type="match status" value="1"/>
</dbReference>
<reference evidence="5 6" key="1">
    <citation type="submission" date="2019-03" db="EMBL/GenBank/DDBJ databases">
        <title>Draft genome sequences of novel Actinobacteria.</title>
        <authorList>
            <person name="Sahin N."/>
            <person name="Ay H."/>
            <person name="Saygin H."/>
        </authorList>
    </citation>
    <scope>NUCLEOTIDE SEQUENCE [LARGE SCALE GENOMIC DNA]</scope>
    <source>
        <strain evidence="5 6">16K404</strain>
    </source>
</reference>
<accession>A0A4R4UWT9</accession>
<organism evidence="5 6">
    <name type="scientific">Saccharopolyspora aridisoli</name>
    <dbReference type="NCBI Taxonomy" id="2530385"/>
    <lineage>
        <taxon>Bacteria</taxon>
        <taxon>Bacillati</taxon>
        <taxon>Actinomycetota</taxon>
        <taxon>Actinomycetes</taxon>
        <taxon>Pseudonocardiales</taxon>
        <taxon>Pseudonocardiaceae</taxon>
        <taxon>Saccharopolyspora</taxon>
    </lineage>
</organism>
<dbReference type="Proteomes" id="UP000294744">
    <property type="component" value="Unassembled WGS sequence"/>
</dbReference>
<dbReference type="OrthoDB" id="495728at2"/>
<dbReference type="PANTHER" id="PTHR34384:SF5">
    <property type="entry name" value="L-2,3-DIAMINOPROPANOATE--CITRATE LIGASE"/>
    <property type="match status" value="1"/>
</dbReference>
<dbReference type="InterPro" id="IPR037455">
    <property type="entry name" value="LucA/IucC-like"/>
</dbReference>
<sequence length="532" mass="58820">MNDVVARAAARQRLLNALIREVGGEFGAGSVRVPLRAGTGDASPSQLCAEVRHRSEIGHHVYGSEVFRDGVALEHEQFVALVADELAGRCATAPPGAVERFRRQVANSVARTARYLDRPPFTKATDPAEITRQAEQSLLLGHPFHPTPKSAEGISDEDLERYAPELGASFRLHHWAAAPELLLEERVGDGPWLPQEDLSVLPVHPWQDRYLREQPQVQELIESGRLTPLGPVGARVYATSSVRTACDPGFPTAWKLPLHVRITNFVRNNPVEHLHRAADAGRLVAALEKHWEHEGFEVLPETGYRTLDPAVVGDLAADFAVLFRRNPFAGTDIAPRVLAALLEDRVDGRPALVELVEQAGPLTTEHVAEWLLRYLRISLGPLLAVFTDDGIGFEAHVQNSLLHTDGGWPSRFYVRDMEGTSADRDRVPDGVLPPTSPVLYDDAEAWHRLRYHLVTNHLGHVVAVLGRCTPAGERVLWEVVREFLRGVPGRYAAALREAPALPAKANLLSRFSERGENPLYVDIPNPIHEVIR</sequence>
<name>A0A4R4UWT9_9PSEU</name>
<proteinExistence type="inferred from homology"/>
<dbReference type="GO" id="GO:0016881">
    <property type="term" value="F:acid-amino acid ligase activity"/>
    <property type="evidence" value="ECO:0007669"/>
    <property type="project" value="UniProtKB-ARBA"/>
</dbReference>